<name>A0A0C3JJV1_PISTI</name>
<dbReference type="AlphaFoldDB" id="A0A0C3JJV1"/>
<dbReference type="HOGENOM" id="CLU_1475724_0_0_1"/>
<dbReference type="InParanoid" id="A0A0C3JJV1"/>
<organism evidence="1 2">
    <name type="scientific">Pisolithus tinctorius Marx 270</name>
    <dbReference type="NCBI Taxonomy" id="870435"/>
    <lineage>
        <taxon>Eukaryota</taxon>
        <taxon>Fungi</taxon>
        <taxon>Dikarya</taxon>
        <taxon>Basidiomycota</taxon>
        <taxon>Agaricomycotina</taxon>
        <taxon>Agaricomycetes</taxon>
        <taxon>Agaricomycetidae</taxon>
        <taxon>Boletales</taxon>
        <taxon>Sclerodermatineae</taxon>
        <taxon>Pisolithaceae</taxon>
        <taxon>Pisolithus</taxon>
    </lineage>
</organism>
<evidence type="ECO:0000313" key="1">
    <source>
        <dbReference type="EMBL" id="KIO09388.1"/>
    </source>
</evidence>
<protein>
    <submittedName>
        <fullName evidence="1">Uncharacterized protein</fullName>
    </submittedName>
</protein>
<evidence type="ECO:0000313" key="2">
    <source>
        <dbReference type="Proteomes" id="UP000054217"/>
    </source>
</evidence>
<dbReference type="Proteomes" id="UP000054217">
    <property type="component" value="Unassembled WGS sequence"/>
</dbReference>
<proteinExistence type="predicted"/>
<gene>
    <name evidence="1" type="ORF">M404DRAFT_261774</name>
</gene>
<keyword evidence="2" id="KW-1185">Reference proteome</keyword>
<reference evidence="1 2" key="1">
    <citation type="submission" date="2014-04" db="EMBL/GenBank/DDBJ databases">
        <authorList>
            <consortium name="DOE Joint Genome Institute"/>
            <person name="Kuo A."/>
            <person name="Kohler A."/>
            <person name="Costa M.D."/>
            <person name="Nagy L.G."/>
            <person name="Floudas D."/>
            <person name="Copeland A."/>
            <person name="Barry K.W."/>
            <person name="Cichocki N."/>
            <person name="Veneault-Fourrey C."/>
            <person name="LaButti K."/>
            <person name="Lindquist E.A."/>
            <person name="Lipzen A."/>
            <person name="Lundell T."/>
            <person name="Morin E."/>
            <person name="Murat C."/>
            <person name="Sun H."/>
            <person name="Tunlid A."/>
            <person name="Henrissat B."/>
            <person name="Grigoriev I.V."/>
            <person name="Hibbett D.S."/>
            <person name="Martin F."/>
            <person name="Nordberg H.P."/>
            <person name="Cantor M.N."/>
            <person name="Hua S.X."/>
        </authorList>
    </citation>
    <scope>NUCLEOTIDE SEQUENCE [LARGE SCALE GENOMIC DNA]</scope>
    <source>
        <strain evidence="1 2">Marx 270</strain>
    </source>
</reference>
<sequence>MCHLLGKYHQQKLYAACLAIRIRMIDRRSPIMALMNPSITPRTWRPQSVRLIRHEQVRLNPFGTGLQARVTSGLSQGENWVGPWNEWCPKHISETLALKAVWSRDIHELRTPTGSHRERIHLLLFRLLSGMYRESSRVKSPASRVAGYVTWSATINTHQWSLTTYRSAMRREGTAVSVARGVD</sequence>
<dbReference type="EMBL" id="KN831954">
    <property type="protein sequence ID" value="KIO09388.1"/>
    <property type="molecule type" value="Genomic_DNA"/>
</dbReference>
<reference evidence="2" key="2">
    <citation type="submission" date="2015-01" db="EMBL/GenBank/DDBJ databases">
        <title>Evolutionary Origins and Diversification of the Mycorrhizal Mutualists.</title>
        <authorList>
            <consortium name="DOE Joint Genome Institute"/>
            <consortium name="Mycorrhizal Genomics Consortium"/>
            <person name="Kohler A."/>
            <person name="Kuo A."/>
            <person name="Nagy L.G."/>
            <person name="Floudas D."/>
            <person name="Copeland A."/>
            <person name="Barry K.W."/>
            <person name="Cichocki N."/>
            <person name="Veneault-Fourrey C."/>
            <person name="LaButti K."/>
            <person name="Lindquist E.A."/>
            <person name="Lipzen A."/>
            <person name="Lundell T."/>
            <person name="Morin E."/>
            <person name="Murat C."/>
            <person name="Riley R."/>
            <person name="Ohm R."/>
            <person name="Sun H."/>
            <person name="Tunlid A."/>
            <person name="Henrissat B."/>
            <person name="Grigoriev I.V."/>
            <person name="Hibbett D.S."/>
            <person name="Martin F."/>
        </authorList>
    </citation>
    <scope>NUCLEOTIDE SEQUENCE [LARGE SCALE GENOMIC DNA]</scope>
    <source>
        <strain evidence="2">Marx 270</strain>
    </source>
</reference>
<accession>A0A0C3JJV1</accession>